<dbReference type="PROSITE" id="PS50294">
    <property type="entry name" value="WD_REPEATS_REGION"/>
    <property type="match status" value="1"/>
</dbReference>
<evidence type="ECO:0000313" key="3">
    <source>
        <dbReference type="EMBL" id="KAJ7203103.1"/>
    </source>
</evidence>
<evidence type="ECO:0000256" key="2">
    <source>
        <dbReference type="SAM" id="MobiDB-lite"/>
    </source>
</evidence>
<evidence type="ECO:0000256" key="1">
    <source>
        <dbReference type="PROSITE-ProRule" id="PRU00221"/>
    </source>
</evidence>
<comment type="caution">
    <text evidence="3">The sequence shown here is derived from an EMBL/GenBank/DDBJ whole genome shotgun (WGS) entry which is preliminary data.</text>
</comment>
<gene>
    <name evidence="3" type="ORF">GGX14DRAFT_652581</name>
</gene>
<feature type="region of interest" description="Disordered" evidence="2">
    <location>
        <begin position="663"/>
        <end position="686"/>
    </location>
</feature>
<proteinExistence type="predicted"/>
<dbReference type="Gene3D" id="2.130.10.10">
    <property type="entry name" value="YVTN repeat-like/Quinoprotein amine dehydrogenase"/>
    <property type="match status" value="1"/>
</dbReference>
<dbReference type="InterPro" id="IPR001680">
    <property type="entry name" value="WD40_rpt"/>
</dbReference>
<protein>
    <recommendedName>
        <fullName evidence="5">WD40 repeat-like protein</fullName>
    </recommendedName>
</protein>
<dbReference type="Pfam" id="PF00400">
    <property type="entry name" value="WD40"/>
    <property type="match status" value="1"/>
</dbReference>
<dbReference type="PROSITE" id="PS50082">
    <property type="entry name" value="WD_REPEATS_2"/>
    <property type="match status" value="1"/>
</dbReference>
<evidence type="ECO:0000313" key="4">
    <source>
        <dbReference type="Proteomes" id="UP001219525"/>
    </source>
</evidence>
<name>A0AAD6V7K6_9AGAR</name>
<evidence type="ECO:0008006" key="5">
    <source>
        <dbReference type="Google" id="ProtNLM"/>
    </source>
</evidence>
<reference evidence="3" key="1">
    <citation type="submission" date="2023-03" db="EMBL/GenBank/DDBJ databases">
        <title>Massive genome expansion in bonnet fungi (Mycena s.s.) driven by repeated elements and novel gene families across ecological guilds.</title>
        <authorList>
            <consortium name="Lawrence Berkeley National Laboratory"/>
            <person name="Harder C.B."/>
            <person name="Miyauchi S."/>
            <person name="Viragh M."/>
            <person name="Kuo A."/>
            <person name="Thoen E."/>
            <person name="Andreopoulos B."/>
            <person name="Lu D."/>
            <person name="Skrede I."/>
            <person name="Drula E."/>
            <person name="Henrissat B."/>
            <person name="Morin E."/>
            <person name="Kohler A."/>
            <person name="Barry K."/>
            <person name="LaButti K."/>
            <person name="Morin E."/>
            <person name="Salamov A."/>
            <person name="Lipzen A."/>
            <person name="Mereny Z."/>
            <person name="Hegedus B."/>
            <person name="Baldrian P."/>
            <person name="Stursova M."/>
            <person name="Weitz H."/>
            <person name="Taylor A."/>
            <person name="Grigoriev I.V."/>
            <person name="Nagy L.G."/>
            <person name="Martin F."/>
            <person name="Kauserud H."/>
        </authorList>
    </citation>
    <scope>NUCLEOTIDE SEQUENCE</scope>
    <source>
        <strain evidence="3">9144</strain>
    </source>
</reference>
<feature type="compositionally biased region" description="Gly residues" evidence="2">
    <location>
        <begin position="673"/>
        <end position="686"/>
    </location>
</feature>
<dbReference type="SUPFAM" id="SSF82171">
    <property type="entry name" value="DPP6 N-terminal domain-like"/>
    <property type="match status" value="1"/>
</dbReference>
<dbReference type="InterPro" id="IPR015943">
    <property type="entry name" value="WD40/YVTN_repeat-like_dom_sf"/>
</dbReference>
<accession>A0AAD6V7K6</accession>
<sequence length="686" mass="73402">MVSLNSLFLTIASAAMAFTRATFIRSGSSLATARDTVSIYLCFLTKAAHLLVSGATLSGICAMSLVFTARFLAALASSAVLKTGASACYRRRHRARWHVHGGYVWVYLGARAPLAGHTGDVASVALSADGRRVVSGSGDGTVRIRDAERGPALGAPLAGDAEEEVIAAVSADGRRIVSAADEVTAVALSAGGRRVVSAVRGRGHANRGRKTDHGMGMGLMLQPWPAGYSANLQTAPLDGKDGLLTFQTRPVMSLNAEPSISPALPLEIQFLVLDSMARLASAYGRQAKAQLGPSALVCLAWATHVRALRFRHIHLEADDGSAFKFLRLVRQSTHLGQYVSRLSLMHDGTFNDPDFPALLPNVRAVQIGGCILASKEDLQWPAVTQLTFKFCVFFNAQALWDVIRRYPAVECLHFAGWTLPLNDMEPGTVDVAAPAVHLKHLSLEASLDYSSQPVARYLAKYNILVDRLCIKLSEKNDCDASGSNTLLEKVGPTLQDLEIVELPGHLDPVLPICIKPCTMLRDLSLGLRYSIASPAHMLTGLLALLHQVSAPALGMLALRVPLTATIRDLPWHEVDAVLAGRAFRSLQQVNVVLEFSARLSDSSRTAFDEVEKGLREELVELKKFAWELANYWYCRRPLCGKSKFQDEVDLSEVAGGAAGGAVGLAEGERGPSPGSGVGGAGAGAEM</sequence>
<keyword evidence="4" id="KW-1185">Reference proteome</keyword>
<dbReference type="SMART" id="SM00320">
    <property type="entry name" value="WD40"/>
    <property type="match status" value="1"/>
</dbReference>
<dbReference type="EMBL" id="JARJCW010000052">
    <property type="protein sequence ID" value="KAJ7203103.1"/>
    <property type="molecule type" value="Genomic_DNA"/>
</dbReference>
<feature type="repeat" description="WD" evidence="1">
    <location>
        <begin position="114"/>
        <end position="155"/>
    </location>
</feature>
<dbReference type="AlphaFoldDB" id="A0AAD6V7K6"/>
<keyword evidence="1" id="KW-0853">WD repeat</keyword>
<organism evidence="3 4">
    <name type="scientific">Mycena pura</name>
    <dbReference type="NCBI Taxonomy" id="153505"/>
    <lineage>
        <taxon>Eukaryota</taxon>
        <taxon>Fungi</taxon>
        <taxon>Dikarya</taxon>
        <taxon>Basidiomycota</taxon>
        <taxon>Agaricomycotina</taxon>
        <taxon>Agaricomycetes</taxon>
        <taxon>Agaricomycetidae</taxon>
        <taxon>Agaricales</taxon>
        <taxon>Marasmiineae</taxon>
        <taxon>Mycenaceae</taxon>
        <taxon>Mycena</taxon>
    </lineage>
</organism>
<dbReference type="Proteomes" id="UP001219525">
    <property type="component" value="Unassembled WGS sequence"/>
</dbReference>